<dbReference type="Proteomes" id="UP000188268">
    <property type="component" value="Unassembled WGS sequence"/>
</dbReference>
<organism evidence="2 3">
    <name type="scientific">Corchorus capsularis</name>
    <name type="common">Jute</name>
    <dbReference type="NCBI Taxonomy" id="210143"/>
    <lineage>
        <taxon>Eukaryota</taxon>
        <taxon>Viridiplantae</taxon>
        <taxon>Streptophyta</taxon>
        <taxon>Embryophyta</taxon>
        <taxon>Tracheophyta</taxon>
        <taxon>Spermatophyta</taxon>
        <taxon>Magnoliopsida</taxon>
        <taxon>eudicotyledons</taxon>
        <taxon>Gunneridae</taxon>
        <taxon>Pentapetalae</taxon>
        <taxon>rosids</taxon>
        <taxon>malvids</taxon>
        <taxon>Malvales</taxon>
        <taxon>Malvaceae</taxon>
        <taxon>Grewioideae</taxon>
        <taxon>Apeibeae</taxon>
        <taxon>Corchorus</taxon>
    </lineage>
</organism>
<evidence type="ECO:0000256" key="1">
    <source>
        <dbReference type="SAM" id="MobiDB-lite"/>
    </source>
</evidence>
<protein>
    <submittedName>
        <fullName evidence="2">Protein GRIP-like protein</fullName>
    </submittedName>
</protein>
<dbReference type="AlphaFoldDB" id="A0A1R3KLK6"/>
<proteinExistence type="predicted"/>
<accession>A0A1R3KLK6</accession>
<comment type="caution">
    <text evidence="2">The sequence shown here is derived from an EMBL/GenBank/DDBJ whole genome shotgun (WGS) entry which is preliminary data.</text>
</comment>
<feature type="region of interest" description="Disordered" evidence="1">
    <location>
        <begin position="1"/>
        <end position="45"/>
    </location>
</feature>
<evidence type="ECO:0000313" key="2">
    <source>
        <dbReference type="EMBL" id="OMP07975.1"/>
    </source>
</evidence>
<feature type="compositionally biased region" description="Polar residues" evidence="1">
    <location>
        <begin position="8"/>
        <end position="30"/>
    </location>
</feature>
<feature type="non-terminal residue" evidence="2">
    <location>
        <position position="90"/>
    </location>
</feature>
<dbReference type="EMBL" id="AWWV01004099">
    <property type="protein sequence ID" value="OMP07975.1"/>
    <property type="molecule type" value="Genomic_DNA"/>
</dbReference>
<reference evidence="2 3" key="1">
    <citation type="submission" date="2013-09" db="EMBL/GenBank/DDBJ databases">
        <title>Corchorus capsularis genome sequencing.</title>
        <authorList>
            <person name="Alam M."/>
            <person name="Haque M.S."/>
            <person name="Islam M.S."/>
            <person name="Emdad E.M."/>
            <person name="Islam M.M."/>
            <person name="Ahmed B."/>
            <person name="Halim A."/>
            <person name="Hossen Q.M.M."/>
            <person name="Hossain M.Z."/>
            <person name="Ahmed R."/>
            <person name="Khan M.M."/>
            <person name="Islam R."/>
            <person name="Rashid M.M."/>
            <person name="Khan S.A."/>
            <person name="Rahman M.S."/>
            <person name="Alam M."/>
        </authorList>
    </citation>
    <scope>NUCLEOTIDE SEQUENCE [LARGE SCALE GENOMIC DNA]</scope>
    <source>
        <strain evidence="3">cv. CVL-1</strain>
        <tissue evidence="2">Whole seedling</tissue>
    </source>
</reference>
<name>A0A1R3KLK6_COCAP</name>
<sequence>MQKCHQAYRSNTTDVPSSPANEASGTTTSDAYLPSHSPTPFSSPSPACPYAHLCRRQSAAVNRSSLFAVAARFPPATNTKTSNKKKTHYS</sequence>
<gene>
    <name evidence="2" type="ORF">CCACVL1_01183</name>
</gene>
<dbReference type="Gramene" id="OMP07975">
    <property type="protein sequence ID" value="OMP07975"/>
    <property type="gene ID" value="CCACVL1_01183"/>
</dbReference>
<evidence type="ECO:0000313" key="3">
    <source>
        <dbReference type="Proteomes" id="UP000188268"/>
    </source>
</evidence>
<keyword evidence="3" id="KW-1185">Reference proteome</keyword>